<feature type="region of interest" description="Disordered" evidence="1">
    <location>
        <begin position="1"/>
        <end position="23"/>
    </location>
</feature>
<dbReference type="HOGENOM" id="CLU_408824_0_0_1"/>
<evidence type="ECO:0000256" key="1">
    <source>
        <dbReference type="SAM" id="MobiDB-lite"/>
    </source>
</evidence>
<reference evidence="3" key="1">
    <citation type="journal article" date="2014" name="Genome Announc.">
        <title>Draft genome sequence of Colletotrichum sublineola, a destructive pathogen of cultivated sorghum.</title>
        <authorList>
            <person name="Baroncelli R."/>
            <person name="Sanz-Martin J.M."/>
            <person name="Rech G.E."/>
            <person name="Sukno S.A."/>
            <person name="Thon M.R."/>
        </authorList>
    </citation>
    <scope>NUCLEOTIDE SEQUENCE [LARGE SCALE GENOMIC DNA]</scope>
    <source>
        <strain evidence="3">TX430BB</strain>
    </source>
</reference>
<comment type="caution">
    <text evidence="2">The sequence shown here is derived from an EMBL/GenBank/DDBJ whole genome shotgun (WGS) entry which is preliminary data.</text>
</comment>
<dbReference type="OrthoDB" id="10680681at2759"/>
<feature type="region of interest" description="Disordered" evidence="1">
    <location>
        <begin position="649"/>
        <end position="672"/>
    </location>
</feature>
<name>A0A066XH67_COLSU</name>
<proteinExistence type="predicted"/>
<organism evidence="2 3">
    <name type="scientific">Colletotrichum sublineola</name>
    <name type="common">Sorghum anthracnose fungus</name>
    <dbReference type="NCBI Taxonomy" id="1173701"/>
    <lineage>
        <taxon>Eukaryota</taxon>
        <taxon>Fungi</taxon>
        <taxon>Dikarya</taxon>
        <taxon>Ascomycota</taxon>
        <taxon>Pezizomycotina</taxon>
        <taxon>Sordariomycetes</taxon>
        <taxon>Hypocreomycetidae</taxon>
        <taxon>Glomerellales</taxon>
        <taxon>Glomerellaceae</taxon>
        <taxon>Colletotrichum</taxon>
        <taxon>Colletotrichum graminicola species complex</taxon>
    </lineage>
</organism>
<dbReference type="EMBL" id="JMSE01000696">
    <property type="protein sequence ID" value="KDN68242.1"/>
    <property type="molecule type" value="Genomic_DNA"/>
</dbReference>
<feature type="region of interest" description="Disordered" evidence="1">
    <location>
        <begin position="132"/>
        <end position="218"/>
    </location>
</feature>
<dbReference type="Proteomes" id="UP000027238">
    <property type="component" value="Unassembled WGS sequence"/>
</dbReference>
<evidence type="ECO:0000313" key="3">
    <source>
        <dbReference type="Proteomes" id="UP000027238"/>
    </source>
</evidence>
<sequence>MSTNEDEPGAAAGSNQVTRAADWTPPNAWADEIDGFSSSIDHLWYKIREKKDELAGGQATQKELDKQFHEEWADCVTAGYRSLHRAGIKSSSIELTIYLGLKKMYFNTSPRKSTRPFDDGYTEWLHINNETASTLPADPPATKVTNPSPAPPLPPTVKLSASAANPKKRAAATLPADPPATKVARSAPSLAPTAKPFVPVTNPKEQKDSMQQKQSTVPAKAPIVTTPLSSTYGVNAAAVSAPSLPPAAKKPQSPTEKYIDSTRGHLSSIFRELGLSREMLAPSAQPFEVLVPENAKPQLWFRNGQIMKSAHLCINKDLRITWIDRDGKTFLMPYLSEHADQRKFNSWHEYVILWIDLQSFCSHMATAMSPCPLDKFLTDQKWVNARCLANQAMQAHEQRKVEPTTEASTESLPPPESPRTRQIRLLKEELAEIIDRSVFMVIRETVEKIYARTKRLDDILEDGPHTTRKYRSGALISQKHILDRIRKLWEDHAAYEPEPAKVKQDALTWWWKHKASLKETGQKTGNEGGIMDSYWAGPVEDCWDTCPRTSDKAYWKFHCLLGPRHGRPGIQTSVQSDKWPSLLMDIEKGRYLQSQEWHQVASYQSVRQLRDSFDYEAASDAYEPKSVPDPNYNTWAKIKGDIEKLLKSEMSTTAAPPPELDTEDEKFAMSES</sequence>
<protein>
    <submittedName>
        <fullName evidence="2">Uncharacterized protein</fullName>
    </submittedName>
</protein>
<feature type="compositionally biased region" description="Low complexity" evidence="1">
    <location>
        <begin position="160"/>
        <end position="181"/>
    </location>
</feature>
<evidence type="ECO:0000313" key="2">
    <source>
        <dbReference type="EMBL" id="KDN68242.1"/>
    </source>
</evidence>
<dbReference type="eggNOG" id="ENOG502T5UY">
    <property type="taxonomic scope" value="Eukaryota"/>
</dbReference>
<feature type="region of interest" description="Disordered" evidence="1">
    <location>
        <begin position="395"/>
        <end position="420"/>
    </location>
</feature>
<accession>A0A066XH67</accession>
<gene>
    <name evidence="2" type="ORF">CSUB01_10019</name>
</gene>
<dbReference type="AlphaFoldDB" id="A0A066XH67"/>
<keyword evidence="3" id="KW-1185">Reference proteome</keyword>